<reference evidence="2 3" key="1">
    <citation type="submission" date="2015-04" db="EMBL/GenBank/DDBJ databases">
        <title>Complete genome of flavobacterium.</title>
        <authorList>
            <person name="Kwon Y.M."/>
            <person name="Kim S.-J."/>
        </authorList>
    </citation>
    <scope>NUCLEOTIDE SEQUENCE [LARGE SCALE GENOMIC DNA]</scope>
    <source>
        <strain evidence="2 3">DK169</strain>
    </source>
</reference>
<evidence type="ECO:0000259" key="1">
    <source>
        <dbReference type="Pfam" id="PF13472"/>
    </source>
</evidence>
<proteinExistence type="predicted"/>
<keyword evidence="3" id="KW-1185">Reference proteome</keyword>
<evidence type="ECO:0000313" key="3">
    <source>
        <dbReference type="Proteomes" id="UP000050827"/>
    </source>
</evidence>
<name>A0A0N8WGH9_9FLAO</name>
<feature type="domain" description="SGNH hydrolase-type esterase" evidence="1">
    <location>
        <begin position="75"/>
        <end position="208"/>
    </location>
</feature>
<dbReference type="CDD" id="cd00229">
    <property type="entry name" value="SGNH_hydrolase"/>
    <property type="match status" value="1"/>
</dbReference>
<accession>A0A0N8WGH9</accession>
<dbReference type="SUPFAM" id="SSF52266">
    <property type="entry name" value="SGNH hydrolase"/>
    <property type="match status" value="1"/>
</dbReference>
<evidence type="ECO:0000313" key="2">
    <source>
        <dbReference type="EMBL" id="KQC31547.1"/>
    </source>
</evidence>
<dbReference type="AlphaFoldDB" id="A0A0N8WGH9"/>
<protein>
    <recommendedName>
        <fullName evidence="1">SGNH hydrolase-type esterase domain-containing protein</fullName>
    </recommendedName>
</protein>
<dbReference type="STRING" id="346185.AAY42_01335"/>
<dbReference type="Proteomes" id="UP000050827">
    <property type="component" value="Unassembled WGS sequence"/>
</dbReference>
<dbReference type="Gene3D" id="3.40.50.1110">
    <property type="entry name" value="SGNH hydrolase"/>
    <property type="match status" value="1"/>
</dbReference>
<dbReference type="EMBL" id="LCTZ01000002">
    <property type="protein sequence ID" value="KQC31547.1"/>
    <property type="molecule type" value="Genomic_DNA"/>
</dbReference>
<dbReference type="InterPro" id="IPR036514">
    <property type="entry name" value="SGNH_hydro_sf"/>
</dbReference>
<dbReference type="InterPro" id="IPR013830">
    <property type="entry name" value="SGNH_hydro"/>
</dbReference>
<dbReference type="GO" id="GO:0016788">
    <property type="term" value="F:hydrolase activity, acting on ester bonds"/>
    <property type="evidence" value="ECO:0007669"/>
    <property type="project" value="UniProtKB-ARBA"/>
</dbReference>
<sequence>MSKFATKRYPFRYIEPVDSLPKVFIYGDSISIAYTEYVRASFEDKACVFRIYENGSSSNEFIKKMEAMRQAMFQPHLSQGWDFEWDVIHFNVGLHDLKYVVDGKLDKQNGTQVSSMETYEKNLRSIINYLKAKYPKAKLVFATTTPVPEGERGRNAGDAKRYNTIALRVMNDHKDILINDLYKFSIPVLEEFAVGPGNVHFKAEGSRLQGIEVARVISDVIGVKPIICPTVETIKERSSQYERKI</sequence>
<comment type="caution">
    <text evidence="2">The sequence shown here is derived from an EMBL/GenBank/DDBJ whole genome shotgun (WGS) entry which is preliminary data.</text>
</comment>
<gene>
    <name evidence="2" type="ORF">AAY42_01335</name>
</gene>
<dbReference type="Pfam" id="PF13472">
    <property type="entry name" value="Lipase_GDSL_2"/>
    <property type="match status" value="1"/>
</dbReference>
<organism evidence="2 3">
    <name type="scientific">Flagellimonas eckloniae</name>
    <dbReference type="NCBI Taxonomy" id="346185"/>
    <lineage>
        <taxon>Bacteria</taxon>
        <taxon>Pseudomonadati</taxon>
        <taxon>Bacteroidota</taxon>
        <taxon>Flavobacteriia</taxon>
        <taxon>Flavobacteriales</taxon>
        <taxon>Flavobacteriaceae</taxon>
        <taxon>Flagellimonas</taxon>
    </lineage>
</organism>